<dbReference type="GO" id="GO:0006935">
    <property type="term" value="P:chemotaxis"/>
    <property type="evidence" value="ECO:0007669"/>
    <property type="project" value="UniProtKB-KW"/>
</dbReference>
<dbReference type="GO" id="GO:0060170">
    <property type="term" value="C:ciliary membrane"/>
    <property type="evidence" value="ECO:0007669"/>
    <property type="project" value="UniProtKB-SubCell"/>
</dbReference>
<gene>
    <name evidence="20" type="ORF">CAEBREN_15271</name>
</gene>
<comment type="similarity">
    <text evidence="14">Belongs to the nematode receptor-like protein str family.</text>
</comment>
<evidence type="ECO:0000256" key="1">
    <source>
        <dbReference type="ARBA" id="ARBA00004272"/>
    </source>
</evidence>
<evidence type="ECO:0000256" key="16">
    <source>
        <dbReference type="ARBA" id="ARBA00067967"/>
    </source>
</evidence>
<feature type="transmembrane region" description="Helical" evidence="19">
    <location>
        <begin position="218"/>
        <end position="241"/>
    </location>
</feature>
<dbReference type="eggNOG" id="ENOG502T0B9">
    <property type="taxonomic scope" value="Eukaryota"/>
</dbReference>
<evidence type="ECO:0000313" key="20">
    <source>
        <dbReference type="EMBL" id="EGT38714.1"/>
    </source>
</evidence>
<organism evidence="21">
    <name type="scientific">Caenorhabditis brenneri</name>
    <name type="common">Nematode worm</name>
    <dbReference type="NCBI Taxonomy" id="135651"/>
    <lineage>
        <taxon>Eukaryota</taxon>
        <taxon>Metazoa</taxon>
        <taxon>Ecdysozoa</taxon>
        <taxon>Nematoda</taxon>
        <taxon>Chromadorea</taxon>
        <taxon>Rhabditida</taxon>
        <taxon>Rhabditina</taxon>
        <taxon>Rhabditomorpha</taxon>
        <taxon>Rhabditoidea</taxon>
        <taxon>Rhabditidae</taxon>
        <taxon>Peloderinae</taxon>
        <taxon>Caenorhabditis</taxon>
    </lineage>
</organism>
<dbReference type="Proteomes" id="UP000008068">
    <property type="component" value="Unassembled WGS sequence"/>
</dbReference>
<reference evidence="21" key="1">
    <citation type="submission" date="2011-07" db="EMBL/GenBank/DDBJ databases">
        <authorList>
            <consortium name="Caenorhabditis brenneri Sequencing and Analysis Consortium"/>
            <person name="Wilson R.K."/>
        </authorList>
    </citation>
    <scope>NUCLEOTIDE SEQUENCE [LARGE SCALE GENOMIC DNA]</scope>
    <source>
        <strain evidence="21">PB2801</strain>
    </source>
</reference>
<keyword evidence="10" id="KW-0675">Receptor</keyword>
<keyword evidence="8" id="KW-0969">Cilium</keyword>
<keyword evidence="12" id="KW-0966">Cell projection</keyword>
<dbReference type="Pfam" id="PF10319">
    <property type="entry name" value="7TM_GPCR_Srj"/>
    <property type="match status" value="1"/>
</dbReference>
<dbReference type="InParanoid" id="G0NWB9"/>
<evidence type="ECO:0000256" key="3">
    <source>
        <dbReference type="ARBA" id="ARBA00022500"/>
    </source>
</evidence>
<comment type="subcellular location">
    <subcellularLocation>
        <location evidence="1">Cell projection</location>
        <location evidence="1">Cilium membrane</location>
        <topology evidence="1">Multi-pass membrane protein</topology>
    </subcellularLocation>
</comment>
<dbReference type="AlphaFoldDB" id="G0NWB9"/>
<keyword evidence="11" id="KW-0325">Glycoprotein</keyword>
<keyword evidence="9 19" id="KW-0472">Membrane</keyword>
<dbReference type="Pfam" id="PF10326">
    <property type="entry name" value="7TM_GPCR_Str"/>
    <property type="match status" value="1"/>
</dbReference>
<keyword evidence="5 19" id="KW-0812">Transmembrane</keyword>
<feature type="transmembrane region" description="Helical" evidence="19">
    <location>
        <begin position="253"/>
        <end position="276"/>
    </location>
</feature>
<evidence type="ECO:0000256" key="5">
    <source>
        <dbReference type="ARBA" id="ARBA00022692"/>
    </source>
</evidence>
<evidence type="ECO:0000256" key="13">
    <source>
        <dbReference type="ARBA" id="ARBA00054965"/>
    </source>
</evidence>
<evidence type="ECO:0000256" key="4">
    <source>
        <dbReference type="ARBA" id="ARBA00022606"/>
    </source>
</evidence>
<feature type="transmembrane region" description="Helical" evidence="19">
    <location>
        <begin position="6"/>
        <end position="27"/>
    </location>
</feature>
<evidence type="ECO:0000256" key="12">
    <source>
        <dbReference type="ARBA" id="ARBA00023273"/>
    </source>
</evidence>
<dbReference type="HOGENOM" id="CLU_036335_2_1_1"/>
<keyword evidence="2" id="KW-1003">Cell membrane</keyword>
<dbReference type="GO" id="GO:0042048">
    <property type="term" value="P:olfactory behavior"/>
    <property type="evidence" value="ECO:0007669"/>
    <property type="project" value="TreeGrafter"/>
</dbReference>
<evidence type="ECO:0000256" key="7">
    <source>
        <dbReference type="ARBA" id="ARBA00022989"/>
    </source>
</evidence>
<evidence type="ECO:0000256" key="17">
    <source>
        <dbReference type="ARBA" id="ARBA00078653"/>
    </source>
</evidence>
<dbReference type="InterPro" id="IPR019428">
    <property type="entry name" value="7TM_GPCR_serpentine_rcpt_Str"/>
</dbReference>
<evidence type="ECO:0000256" key="10">
    <source>
        <dbReference type="ARBA" id="ARBA00023170"/>
    </source>
</evidence>
<protein>
    <recommendedName>
        <fullName evidence="16">Serpentine receptor class r-10</fullName>
    </recommendedName>
    <alternativeName>
        <fullName evidence="17">Odorant response abnormal protein 10</fullName>
    </alternativeName>
    <alternativeName>
        <fullName evidence="18">Olfactory receptor 10</fullName>
    </alternativeName>
</protein>
<proteinExistence type="inferred from homology"/>
<comment type="subunit">
    <text evidence="15">Interacts with odr-4.</text>
</comment>
<evidence type="ECO:0000256" key="14">
    <source>
        <dbReference type="ARBA" id="ARBA00061678"/>
    </source>
</evidence>
<keyword evidence="3" id="KW-0145">Chemotaxis</keyword>
<dbReference type="GO" id="GO:0038022">
    <property type="term" value="F:G protein-coupled olfactory receptor activity"/>
    <property type="evidence" value="ECO:0007669"/>
    <property type="project" value="TreeGrafter"/>
</dbReference>
<evidence type="ECO:0000256" key="18">
    <source>
        <dbReference type="ARBA" id="ARBA00082489"/>
    </source>
</evidence>
<evidence type="ECO:0000256" key="11">
    <source>
        <dbReference type="ARBA" id="ARBA00023180"/>
    </source>
</evidence>
<keyword evidence="7 19" id="KW-1133">Transmembrane helix</keyword>
<accession>G0NWB9</accession>
<dbReference type="Gene3D" id="1.20.1070.10">
    <property type="entry name" value="Rhodopsin 7-helix transmembrane proteins"/>
    <property type="match status" value="1"/>
</dbReference>
<evidence type="ECO:0000256" key="19">
    <source>
        <dbReference type="SAM" id="Phobius"/>
    </source>
</evidence>
<sequence length="286" mass="33107">MLWLHIIQCSGFIFSQITNSIVIFLILKKADKLFGSYRNVMLTFACYSLIYAWIEVLTSPIMHIKGPVFIVFMDSPLKYEKWIGNYIACQIDILKVIEKYKLIPLFIPCLFGFVLWFEFVHWGMANTVEKQEYLKEELKLYYNEDSTKVSFIAPMYWSIGKNGEKIWNIGDCMSAVGCFLIIVTCFSTILFCAFNIYRHMKKSKNQTSTKTNDLHLQIFTTLVFQTFLPFFMMNCPVGLLLTFPLFEIHTGKLSNIVGASAAVYPSLEPLIAMFCIRSFRRALTCD</sequence>
<dbReference type="FunFam" id="1.20.1070.10:FF:000128">
    <property type="entry name" value="Seven TM Receptor"/>
    <property type="match status" value="1"/>
</dbReference>
<keyword evidence="6" id="KW-0552">Olfaction</keyword>
<feature type="transmembrane region" description="Helical" evidence="19">
    <location>
        <begin position="173"/>
        <end position="197"/>
    </location>
</feature>
<dbReference type="PANTHER" id="PTHR22943:SF81">
    <property type="entry name" value="SEVEN TM RECEPTOR"/>
    <property type="match status" value="1"/>
</dbReference>
<evidence type="ECO:0000256" key="2">
    <source>
        <dbReference type="ARBA" id="ARBA00022475"/>
    </source>
</evidence>
<evidence type="ECO:0000256" key="6">
    <source>
        <dbReference type="ARBA" id="ARBA00022725"/>
    </source>
</evidence>
<dbReference type="EMBL" id="GL379963">
    <property type="protein sequence ID" value="EGT38714.1"/>
    <property type="molecule type" value="Genomic_DNA"/>
</dbReference>
<evidence type="ECO:0000313" key="21">
    <source>
        <dbReference type="Proteomes" id="UP000008068"/>
    </source>
</evidence>
<evidence type="ECO:0000256" key="9">
    <source>
        <dbReference type="ARBA" id="ARBA00023136"/>
    </source>
</evidence>
<dbReference type="InterPro" id="IPR019423">
    <property type="entry name" value="7TM_GPCR_serpentine_rcpt_Srj"/>
</dbReference>
<comment type="function">
    <text evidence="13">An odorant receptor which affects chemotaxis to the volatile odorant diacetyl. Specifies AWA neuronal cell fate via the odr-7 pathway.</text>
</comment>
<keyword evidence="4" id="KW-0716">Sensory transduction</keyword>
<dbReference type="SUPFAM" id="SSF81321">
    <property type="entry name" value="Family A G protein-coupled receptor-like"/>
    <property type="match status" value="1"/>
</dbReference>
<feature type="transmembrane region" description="Helical" evidence="19">
    <location>
        <begin position="105"/>
        <end position="124"/>
    </location>
</feature>
<name>G0NWB9_CAEBE</name>
<dbReference type="PANTHER" id="PTHR22943">
    <property type="entry name" value="7-TRANSMEMBRANE DOMAIN RECEPTOR C.ELEGANS"/>
    <property type="match status" value="1"/>
</dbReference>
<keyword evidence="21" id="KW-1185">Reference proteome</keyword>
<evidence type="ECO:0000256" key="15">
    <source>
        <dbReference type="ARBA" id="ARBA00064300"/>
    </source>
</evidence>
<evidence type="ECO:0000256" key="8">
    <source>
        <dbReference type="ARBA" id="ARBA00023069"/>
    </source>
</evidence>